<keyword evidence="3" id="KW-1185">Reference proteome</keyword>
<dbReference type="Gene3D" id="3.30.720.120">
    <property type="match status" value="1"/>
</dbReference>
<accession>A0ABV7VF13</accession>
<reference evidence="3" key="1">
    <citation type="journal article" date="2019" name="Int. J. Syst. Evol. Microbiol.">
        <title>The Global Catalogue of Microorganisms (GCM) 10K type strain sequencing project: providing services to taxonomists for standard genome sequencing and annotation.</title>
        <authorList>
            <consortium name="The Broad Institute Genomics Platform"/>
            <consortium name="The Broad Institute Genome Sequencing Center for Infectious Disease"/>
            <person name="Wu L."/>
            <person name="Ma J."/>
        </authorList>
    </citation>
    <scope>NUCLEOTIDE SEQUENCE [LARGE SCALE GENOMIC DNA]</scope>
    <source>
        <strain evidence="3">KCTC 42182</strain>
    </source>
</reference>
<dbReference type="InterPro" id="IPR037523">
    <property type="entry name" value="VOC_core"/>
</dbReference>
<name>A0ABV7VF13_9PROT</name>
<evidence type="ECO:0000259" key="1">
    <source>
        <dbReference type="PROSITE" id="PS51819"/>
    </source>
</evidence>
<proteinExistence type="predicted"/>
<gene>
    <name evidence="2" type="ORF">ACFOOQ_08185</name>
</gene>
<dbReference type="Pfam" id="PF00903">
    <property type="entry name" value="Glyoxalase"/>
    <property type="match status" value="1"/>
</dbReference>
<dbReference type="EMBL" id="JBHRYJ010000001">
    <property type="protein sequence ID" value="MFC3675517.1"/>
    <property type="molecule type" value="Genomic_DNA"/>
</dbReference>
<dbReference type="Gene3D" id="3.30.720.110">
    <property type="match status" value="1"/>
</dbReference>
<protein>
    <submittedName>
        <fullName evidence="2">VOC family protein</fullName>
    </submittedName>
</protein>
<dbReference type="PANTHER" id="PTHR34109:SF1">
    <property type="entry name" value="VOC DOMAIN-CONTAINING PROTEIN"/>
    <property type="match status" value="1"/>
</dbReference>
<evidence type="ECO:0000313" key="2">
    <source>
        <dbReference type="EMBL" id="MFC3675517.1"/>
    </source>
</evidence>
<dbReference type="SUPFAM" id="SSF54593">
    <property type="entry name" value="Glyoxalase/Bleomycin resistance protein/Dihydroxybiphenyl dioxygenase"/>
    <property type="match status" value="1"/>
</dbReference>
<organism evidence="2 3">
    <name type="scientific">Ferrovibrio xuzhouensis</name>
    <dbReference type="NCBI Taxonomy" id="1576914"/>
    <lineage>
        <taxon>Bacteria</taxon>
        <taxon>Pseudomonadati</taxon>
        <taxon>Pseudomonadota</taxon>
        <taxon>Alphaproteobacteria</taxon>
        <taxon>Rhodospirillales</taxon>
        <taxon>Rhodospirillaceae</taxon>
        <taxon>Ferrovibrio</taxon>
    </lineage>
</organism>
<sequence>MSAARPSCSMIPALRYRDAPAAIDFLCRAFGFSRHLVVPGETAGTVAHAQLTLGSGMIMLGSDTDDGRQSEYGRLIRRPGELGGFNTQSTYVVVPEIDSHYARAVEQGAEILMELKPQDYGGKLYTCRDPEGHVWNFGSYDPWAPPAEGVQEVG</sequence>
<dbReference type="Proteomes" id="UP001595711">
    <property type="component" value="Unassembled WGS sequence"/>
</dbReference>
<evidence type="ECO:0000313" key="3">
    <source>
        <dbReference type="Proteomes" id="UP001595711"/>
    </source>
</evidence>
<feature type="domain" description="VOC" evidence="1">
    <location>
        <begin position="7"/>
        <end position="140"/>
    </location>
</feature>
<dbReference type="PROSITE" id="PS51819">
    <property type="entry name" value="VOC"/>
    <property type="match status" value="1"/>
</dbReference>
<dbReference type="RefSeq" id="WP_379724228.1">
    <property type="nucleotide sequence ID" value="NZ_JBHRYJ010000001.1"/>
</dbReference>
<dbReference type="PANTHER" id="PTHR34109">
    <property type="entry name" value="BNAUNNG04460D PROTEIN-RELATED"/>
    <property type="match status" value="1"/>
</dbReference>
<comment type="caution">
    <text evidence="2">The sequence shown here is derived from an EMBL/GenBank/DDBJ whole genome shotgun (WGS) entry which is preliminary data.</text>
</comment>
<dbReference type="InterPro" id="IPR004360">
    <property type="entry name" value="Glyas_Fos-R_dOase_dom"/>
</dbReference>
<dbReference type="InterPro" id="IPR029068">
    <property type="entry name" value="Glyas_Bleomycin-R_OHBP_Dase"/>
</dbReference>